<evidence type="ECO:0000259" key="1">
    <source>
        <dbReference type="Pfam" id="PF25056"/>
    </source>
</evidence>
<proteinExistence type="predicted"/>
<accession>A6GEQ2</accession>
<dbReference type="STRING" id="391625.PPSIR1_13360"/>
<dbReference type="OrthoDB" id="5509438at2"/>
<reference evidence="2 3" key="1">
    <citation type="submission" date="2007-06" db="EMBL/GenBank/DDBJ databases">
        <authorList>
            <person name="Shimkets L."/>
            <person name="Ferriera S."/>
            <person name="Johnson J."/>
            <person name="Kravitz S."/>
            <person name="Beeson K."/>
            <person name="Sutton G."/>
            <person name="Rogers Y.-H."/>
            <person name="Friedman R."/>
            <person name="Frazier M."/>
            <person name="Venter J.C."/>
        </authorList>
    </citation>
    <scope>NUCLEOTIDE SEQUENCE [LARGE SCALE GENOMIC DNA]</scope>
    <source>
        <strain evidence="2 3">SIR-1</strain>
    </source>
</reference>
<dbReference type="AlphaFoldDB" id="A6GEQ2"/>
<name>A6GEQ2_9BACT</name>
<feature type="domain" description="DUF7793" evidence="1">
    <location>
        <begin position="16"/>
        <end position="127"/>
    </location>
</feature>
<evidence type="ECO:0000313" key="3">
    <source>
        <dbReference type="Proteomes" id="UP000005801"/>
    </source>
</evidence>
<comment type="caution">
    <text evidence="2">The sequence shown here is derived from an EMBL/GenBank/DDBJ whole genome shotgun (WGS) entry which is preliminary data.</text>
</comment>
<dbReference type="Gene3D" id="3.40.970.30">
    <property type="entry name" value="yp_829618.1 like domains"/>
    <property type="match status" value="1"/>
</dbReference>
<dbReference type="InterPro" id="IPR056695">
    <property type="entry name" value="DUF7793"/>
</dbReference>
<protein>
    <recommendedName>
        <fullName evidence="1">DUF7793 domain-containing protein</fullName>
    </recommendedName>
</protein>
<organism evidence="2 3">
    <name type="scientific">Plesiocystis pacifica SIR-1</name>
    <dbReference type="NCBI Taxonomy" id="391625"/>
    <lineage>
        <taxon>Bacteria</taxon>
        <taxon>Pseudomonadati</taxon>
        <taxon>Myxococcota</taxon>
        <taxon>Polyangia</taxon>
        <taxon>Nannocystales</taxon>
        <taxon>Nannocystaceae</taxon>
        <taxon>Plesiocystis</taxon>
    </lineage>
</organism>
<sequence length="139" mass="15044">MTTESITTRTSVYSVRPDGIVVQRNLSDVTQTVEDARENVAAFNRIADGRKRLLIVDARAFHSQESGVRDVYASEEAMRCTVAAAILTNMSGPGRVLANLFISLSAPKAPTRLFTNEESAVTWLNKIGRLQGLSSGTSA</sequence>
<dbReference type="Proteomes" id="UP000005801">
    <property type="component" value="Unassembled WGS sequence"/>
</dbReference>
<dbReference type="EMBL" id="ABCS01000085">
    <property type="protein sequence ID" value="EDM75635.1"/>
    <property type="molecule type" value="Genomic_DNA"/>
</dbReference>
<dbReference type="Pfam" id="PF25056">
    <property type="entry name" value="DUF7793"/>
    <property type="match status" value="1"/>
</dbReference>
<keyword evidence="3" id="KW-1185">Reference proteome</keyword>
<dbReference type="RefSeq" id="WP_006975192.1">
    <property type="nucleotide sequence ID" value="NZ_ABCS01000085.1"/>
</dbReference>
<gene>
    <name evidence="2" type="ORF">PPSIR1_13360</name>
</gene>
<dbReference type="Gene3D" id="3.40.1680.10">
    <property type="entry name" value="yp_829618.1 domain like"/>
    <property type="match status" value="1"/>
</dbReference>
<evidence type="ECO:0000313" key="2">
    <source>
        <dbReference type="EMBL" id="EDM75635.1"/>
    </source>
</evidence>